<dbReference type="GO" id="GO:0036297">
    <property type="term" value="P:interstrand cross-link repair"/>
    <property type="evidence" value="ECO:0007669"/>
    <property type="project" value="TreeGrafter"/>
</dbReference>
<dbReference type="CDD" id="cd18797">
    <property type="entry name" value="SF2_C_Hrq"/>
    <property type="match status" value="1"/>
</dbReference>
<feature type="compositionally biased region" description="Gly residues" evidence="3">
    <location>
        <begin position="903"/>
        <end position="912"/>
    </location>
</feature>
<evidence type="ECO:0000313" key="7">
    <source>
        <dbReference type="Proteomes" id="UP000594975"/>
    </source>
</evidence>
<dbReference type="Proteomes" id="UP000594975">
    <property type="component" value="Chromosome"/>
</dbReference>
<dbReference type="CDD" id="cd17923">
    <property type="entry name" value="DEXHc_Hrq1-like"/>
    <property type="match status" value="1"/>
</dbReference>
<dbReference type="GO" id="GO:0043138">
    <property type="term" value="F:3'-5' DNA helicase activity"/>
    <property type="evidence" value="ECO:0007669"/>
    <property type="project" value="TreeGrafter"/>
</dbReference>
<dbReference type="SMART" id="SM00490">
    <property type="entry name" value="HELICc"/>
    <property type="match status" value="1"/>
</dbReference>
<dbReference type="GO" id="GO:0006289">
    <property type="term" value="P:nucleotide-excision repair"/>
    <property type="evidence" value="ECO:0007669"/>
    <property type="project" value="TreeGrafter"/>
</dbReference>
<dbReference type="InterPro" id="IPR027417">
    <property type="entry name" value="P-loop_NTPase"/>
</dbReference>
<dbReference type="InterPro" id="IPR018973">
    <property type="entry name" value="MZB"/>
</dbReference>
<sequence>MRTLSHDPPAHVSCATRCGDPRTGPHRGPGARPAPAVHNGRVPAPVPAENPLLRALHRGSQPPEITHVRVLPEREAVVADWPDWAHPAVIDAFRGLGVPHPYRHQALAADAAHAFQRTARARARQARRAGRMVSPRGGEHLILATGTASGKSLAYQLPALDAVLRGEVGPEEGGAAEPATVLYLSPTKALAADQLTSLRALGLSAVRAATYDGDTPTEDRRWIRDYANVILCNPDMLHAGILPNHERWGRFLRRLTYVVVDEAHGYRGVFGAHVAMVLRRLRRVAALHGAAPTVIGASATSARPRESFARLLGAEPEQVTAVTADASPHGAVTVLLWEPLLEEEVADGLAARHRPSGTGGSIPSSSADTAPPVPGIGPGQGRPGPGENGGPRRRSALTEAAQLLTELVAERVRTIAFIRSRRGAETLARIAQESLGELDPAVAHRVCAYRSGYLPEERRELERQVRSGEMLGVASTPALELGIDVAGLDAVLVAGWPGTRASFQQQIGRAGRAGQESLAVLVAGDDPLDTYLVHHPRDVFDVAVETTVFDPHNPYVLAPHLCAAAAERPIRPEELDLFGPRAEALLDGLVRDGYLRRRPTGWFWTHPESAAAAIDLRGAGRRLQIIDAQTGGIIGTMDDAQAHRQAHPGAIYVHQGRTWHVEELDEAGGAVLVTRAHPDFWTQARDITEVSVLETERTRDWGPVRVHSGTVRVRTQVVSFQRRAVATNEVIDEQPLELAPQELLTRAVWWTVPGPVMAGQGVAEPEFPGALHAAEHAAIGLLPLVASCDRWDIGGLSTALHADTELPTIFVYDGYPGGAGFAEHGFDVARAWLSATLEAILACECETGCPSCVQSPKCGNRNHPLSKAGAVALLRGMLQTADEDAEPGSAADPDHEPDPADPEGGGPARATP</sequence>
<feature type="domain" description="Helicase ATP-binding" evidence="4">
    <location>
        <begin position="132"/>
        <end position="319"/>
    </location>
</feature>
<dbReference type="InterPro" id="IPR014001">
    <property type="entry name" value="Helicase_ATP-bd"/>
</dbReference>
<gene>
    <name evidence="6" type="ORF">I6G21_01945</name>
</gene>
<dbReference type="SUPFAM" id="SSF52540">
    <property type="entry name" value="P-loop containing nucleoside triphosphate hydrolases"/>
    <property type="match status" value="1"/>
</dbReference>
<dbReference type="InterPro" id="IPR022307">
    <property type="entry name" value="Helicase_put_actinobac"/>
</dbReference>
<dbReference type="EMBL" id="CP065738">
    <property type="protein sequence ID" value="QPT53995.1"/>
    <property type="molecule type" value="Genomic_DNA"/>
</dbReference>
<feature type="domain" description="Helicase C-terminal" evidence="5">
    <location>
        <begin position="399"/>
        <end position="555"/>
    </location>
</feature>
<keyword evidence="2" id="KW-0067">ATP-binding</keyword>
<keyword evidence="1" id="KW-0547">Nucleotide-binding</keyword>
<proteinExistence type="predicted"/>
<dbReference type="Pfam" id="PF22982">
    <property type="entry name" value="WHD_HRQ1"/>
    <property type="match status" value="1"/>
</dbReference>
<reference evidence="6 7" key="1">
    <citation type="submission" date="2020-12" db="EMBL/GenBank/DDBJ databases">
        <title>FDA dAtabase for Regulatory Grade micrObial Sequences (FDA-ARGOS): Supporting development and validation of Infectious Disease Dx tests.</title>
        <authorList>
            <person name="Sproer C."/>
            <person name="Gronow S."/>
            <person name="Severitt S."/>
            <person name="Schroder I."/>
            <person name="Tallon L."/>
            <person name="Sadzewicz L."/>
            <person name="Zhao X."/>
            <person name="Boylan J."/>
            <person name="Ott S."/>
            <person name="Bowen H."/>
            <person name="Vavikolanu K."/>
            <person name="Mehta A."/>
            <person name="Aluvathingal J."/>
            <person name="Nadendla S."/>
            <person name="Lowell S."/>
            <person name="Myers T."/>
            <person name="Yan Y."/>
            <person name="Sichtig H."/>
        </authorList>
    </citation>
    <scope>NUCLEOTIDE SEQUENCE [LARGE SCALE GENOMIC DNA]</scope>
    <source>
        <strain evidence="6 7">FDAARGOS_864</strain>
    </source>
</reference>
<feature type="region of interest" description="Disordered" evidence="3">
    <location>
        <begin position="1"/>
        <end position="41"/>
    </location>
</feature>
<dbReference type="Pfam" id="PF00270">
    <property type="entry name" value="DEAD"/>
    <property type="match status" value="1"/>
</dbReference>
<evidence type="ECO:0000259" key="5">
    <source>
        <dbReference type="PROSITE" id="PS51194"/>
    </source>
</evidence>
<dbReference type="GO" id="GO:0003676">
    <property type="term" value="F:nucleic acid binding"/>
    <property type="evidence" value="ECO:0007669"/>
    <property type="project" value="InterPro"/>
</dbReference>
<dbReference type="InterPro" id="IPR011545">
    <property type="entry name" value="DEAD/DEAH_box_helicase_dom"/>
</dbReference>
<dbReference type="PROSITE" id="PS51194">
    <property type="entry name" value="HELICASE_CTER"/>
    <property type="match status" value="1"/>
</dbReference>
<dbReference type="AlphaFoldDB" id="A0A7T3F9T5"/>
<evidence type="ECO:0000256" key="3">
    <source>
        <dbReference type="SAM" id="MobiDB-lite"/>
    </source>
</evidence>
<dbReference type="Gene3D" id="3.40.50.300">
    <property type="entry name" value="P-loop containing nucleotide triphosphate hydrolases"/>
    <property type="match status" value="2"/>
</dbReference>
<dbReference type="InterPro" id="IPR055227">
    <property type="entry name" value="HRQ1_WHD"/>
</dbReference>
<evidence type="ECO:0000259" key="4">
    <source>
        <dbReference type="PROSITE" id="PS51192"/>
    </source>
</evidence>
<dbReference type="Pfam" id="PF09369">
    <property type="entry name" value="MZB"/>
    <property type="match status" value="1"/>
</dbReference>
<accession>A0A7T3F9T5</accession>
<dbReference type="PANTHER" id="PTHR47957">
    <property type="entry name" value="ATP-DEPENDENT HELICASE HRQ1"/>
    <property type="match status" value="1"/>
</dbReference>
<dbReference type="Pfam" id="PF00271">
    <property type="entry name" value="Helicase_C"/>
    <property type="match status" value="1"/>
</dbReference>
<feature type="compositionally biased region" description="Gly residues" evidence="3">
    <location>
        <begin position="376"/>
        <end position="389"/>
    </location>
</feature>
<evidence type="ECO:0000256" key="2">
    <source>
        <dbReference type="ARBA" id="ARBA00022840"/>
    </source>
</evidence>
<dbReference type="SMART" id="SM00487">
    <property type="entry name" value="DEXDc"/>
    <property type="match status" value="1"/>
</dbReference>
<dbReference type="PROSITE" id="PS51192">
    <property type="entry name" value="HELICASE_ATP_BIND_1"/>
    <property type="match status" value="1"/>
</dbReference>
<dbReference type="GO" id="GO:0005524">
    <property type="term" value="F:ATP binding"/>
    <property type="evidence" value="ECO:0007669"/>
    <property type="project" value="UniProtKB-KW"/>
</dbReference>
<feature type="compositionally biased region" description="Low complexity" evidence="3">
    <location>
        <begin position="26"/>
        <end position="36"/>
    </location>
</feature>
<evidence type="ECO:0000313" key="6">
    <source>
        <dbReference type="EMBL" id="QPT53995.1"/>
    </source>
</evidence>
<dbReference type="NCBIfam" id="TIGR03817">
    <property type="entry name" value="DECH_helic"/>
    <property type="match status" value="1"/>
</dbReference>
<name>A0A7T3F9T5_9MICC</name>
<dbReference type="InterPro" id="IPR001650">
    <property type="entry name" value="Helicase_C-like"/>
</dbReference>
<dbReference type="KEGG" id="rkr:I6G21_01945"/>
<feature type="region of interest" description="Disordered" evidence="3">
    <location>
        <begin position="351"/>
        <end position="393"/>
    </location>
</feature>
<dbReference type="PANTHER" id="PTHR47957:SF3">
    <property type="entry name" value="ATP-DEPENDENT HELICASE HRQ1"/>
    <property type="match status" value="1"/>
</dbReference>
<evidence type="ECO:0000256" key="1">
    <source>
        <dbReference type="ARBA" id="ARBA00022741"/>
    </source>
</evidence>
<feature type="region of interest" description="Disordered" evidence="3">
    <location>
        <begin position="878"/>
        <end position="912"/>
    </location>
</feature>
<protein>
    <submittedName>
        <fullName evidence="6">DUF1998 domain-containing protein</fullName>
    </submittedName>
</protein>
<organism evidence="6 7">
    <name type="scientific">Rothia kristinae</name>
    <dbReference type="NCBI Taxonomy" id="37923"/>
    <lineage>
        <taxon>Bacteria</taxon>
        <taxon>Bacillati</taxon>
        <taxon>Actinomycetota</taxon>
        <taxon>Actinomycetes</taxon>
        <taxon>Micrococcales</taxon>
        <taxon>Micrococcaceae</taxon>
        <taxon>Rothia</taxon>
    </lineage>
</organism>